<comment type="similarity">
    <text evidence="3 10">Belongs to the peptidase S54 family.</text>
</comment>
<dbReference type="PANTHER" id="PTHR22936">
    <property type="entry name" value="RHOMBOID-RELATED"/>
    <property type="match status" value="1"/>
</dbReference>
<dbReference type="GO" id="GO:0006508">
    <property type="term" value="P:proteolysis"/>
    <property type="evidence" value="ECO:0007669"/>
    <property type="project" value="UniProtKB-KW"/>
</dbReference>
<evidence type="ECO:0000256" key="4">
    <source>
        <dbReference type="ARBA" id="ARBA00022670"/>
    </source>
</evidence>
<keyword evidence="5 10" id="KW-0812">Transmembrane</keyword>
<sequence>MSNIHTLSSLEEKSDEETNLLTTNHYGVDTEYRERQPKALRYLELVFPACTWKSSIFAISVIQLIVYIATLIVGSDYFLTPSSATLELFGANKPSLIAAGQVHRLLCPIFLHSSIFHILLNLFFQLRMGFLIEKTYGVYSFLILYFVSGIGGGLLSAAALFCNVLKVGASTSGFGLIGCEIAEFVLAWNSLHLKERVFLDMGIYMLISGVLIFSVNGQRLDHFGHFGGLLCGFCLTIIYNSKMEDKPSWYQAIRYGSMIVLGSIFVVCLPILFAIDRHCSEVA</sequence>
<feature type="transmembrane region" description="Helical" evidence="10">
    <location>
        <begin position="222"/>
        <end position="240"/>
    </location>
</feature>
<evidence type="ECO:0000256" key="9">
    <source>
        <dbReference type="ARBA" id="ARBA00023136"/>
    </source>
</evidence>
<keyword evidence="13" id="KW-1185">Reference proteome</keyword>
<keyword evidence="9 10" id="KW-0472">Membrane</keyword>
<dbReference type="Proteomes" id="UP000823046">
    <property type="component" value="Unassembled WGS sequence"/>
</dbReference>
<evidence type="ECO:0000256" key="1">
    <source>
        <dbReference type="ARBA" id="ARBA00000156"/>
    </source>
</evidence>
<feature type="domain" description="Peptidase S54 rhomboid" evidence="11">
    <location>
        <begin position="100"/>
        <end position="239"/>
    </location>
</feature>
<evidence type="ECO:0000256" key="6">
    <source>
        <dbReference type="ARBA" id="ARBA00022801"/>
    </source>
</evidence>
<keyword evidence="6 10" id="KW-0378">Hydrolase</keyword>
<evidence type="ECO:0000313" key="12">
    <source>
        <dbReference type="EMBL" id="KAF8821848.1"/>
    </source>
</evidence>
<evidence type="ECO:0000256" key="8">
    <source>
        <dbReference type="ARBA" id="ARBA00022989"/>
    </source>
</evidence>
<keyword evidence="8 10" id="KW-1133">Transmembrane helix</keyword>
<dbReference type="EC" id="3.4.21.105" evidence="10"/>
<dbReference type="Gene3D" id="1.20.1540.10">
    <property type="entry name" value="Rhomboid-like"/>
    <property type="match status" value="1"/>
</dbReference>
<keyword evidence="7 10" id="KW-0720">Serine protease</keyword>
<feature type="transmembrane region" description="Helical" evidence="10">
    <location>
        <begin position="56"/>
        <end position="79"/>
    </location>
</feature>
<gene>
    <name evidence="12" type="primary">ROM2</name>
    <name evidence="12" type="ORF">IE077_001463</name>
</gene>
<keyword evidence="4 10" id="KW-0645">Protease</keyword>
<evidence type="ECO:0000259" key="11">
    <source>
        <dbReference type="Pfam" id="PF01694"/>
    </source>
</evidence>
<feature type="transmembrane region" description="Helical" evidence="10">
    <location>
        <begin position="252"/>
        <end position="275"/>
    </location>
</feature>
<dbReference type="EMBL" id="JADAQX010000118">
    <property type="protein sequence ID" value="KAF8821848.1"/>
    <property type="molecule type" value="Genomic_DNA"/>
</dbReference>
<comment type="function">
    <text evidence="10">Serine protease involved in intramembrane proteolysis.</text>
</comment>
<evidence type="ECO:0000256" key="7">
    <source>
        <dbReference type="ARBA" id="ARBA00022825"/>
    </source>
</evidence>
<dbReference type="InterPro" id="IPR022764">
    <property type="entry name" value="Peptidase_S54_rhomboid_dom"/>
</dbReference>
<name>A0ABQ7JCX0_9APIC</name>
<evidence type="ECO:0000256" key="3">
    <source>
        <dbReference type="ARBA" id="ARBA00009045"/>
    </source>
</evidence>
<accession>A0ABQ7JCX0</accession>
<dbReference type="GO" id="GO:0008233">
    <property type="term" value="F:peptidase activity"/>
    <property type="evidence" value="ECO:0007669"/>
    <property type="project" value="UniProtKB-KW"/>
</dbReference>
<evidence type="ECO:0000313" key="13">
    <source>
        <dbReference type="Proteomes" id="UP000823046"/>
    </source>
</evidence>
<evidence type="ECO:0000256" key="5">
    <source>
        <dbReference type="ARBA" id="ARBA00022692"/>
    </source>
</evidence>
<feature type="transmembrane region" description="Helical" evidence="10">
    <location>
        <begin position="102"/>
        <end position="124"/>
    </location>
</feature>
<evidence type="ECO:0000256" key="10">
    <source>
        <dbReference type="RuleBase" id="RU362115"/>
    </source>
</evidence>
<dbReference type="InterPro" id="IPR035952">
    <property type="entry name" value="Rhomboid-like_sf"/>
</dbReference>
<feature type="transmembrane region" description="Helical" evidence="10">
    <location>
        <begin position="136"/>
        <end position="161"/>
    </location>
</feature>
<dbReference type="SUPFAM" id="SSF144091">
    <property type="entry name" value="Rhomboid-like"/>
    <property type="match status" value="1"/>
</dbReference>
<comment type="catalytic activity">
    <reaction evidence="1 10">
        <text>Cleaves type-1 transmembrane domains using a catalytic dyad composed of serine and histidine that are contributed by different transmembrane domains.</text>
        <dbReference type="EC" id="3.4.21.105"/>
    </reaction>
</comment>
<comment type="caution">
    <text evidence="12">The sequence shown here is derived from an EMBL/GenBank/DDBJ whole genome shotgun (WGS) entry which is preliminary data.</text>
</comment>
<dbReference type="Pfam" id="PF01694">
    <property type="entry name" value="Rhomboid"/>
    <property type="match status" value="1"/>
</dbReference>
<dbReference type="InterPro" id="IPR002610">
    <property type="entry name" value="Peptidase_S54_rhomboid-like"/>
</dbReference>
<organism evidence="12 13">
    <name type="scientific">Cardiosporidium cionae</name>
    <dbReference type="NCBI Taxonomy" id="476202"/>
    <lineage>
        <taxon>Eukaryota</taxon>
        <taxon>Sar</taxon>
        <taxon>Alveolata</taxon>
        <taxon>Apicomplexa</taxon>
        <taxon>Aconoidasida</taxon>
        <taxon>Nephromycida</taxon>
        <taxon>Cardiosporidium</taxon>
    </lineage>
</organism>
<evidence type="ECO:0000256" key="2">
    <source>
        <dbReference type="ARBA" id="ARBA00004141"/>
    </source>
</evidence>
<feature type="transmembrane region" description="Helical" evidence="10">
    <location>
        <begin position="167"/>
        <end position="186"/>
    </location>
</feature>
<dbReference type="PANTHER" id="PTHR22936:SF69">
    <property type="entry name" value="RHOMBOID-LIKE PROTEIN"/>
    <property type="match status" value="1"/>
</dbReference>
<feature type="transmembrane region" description="Helical" evidence="10">
    <location>
        <begin position="198"/>
        <end position="216"/>
    </location>
</feature>
<comment type="subcellular location">
    <subcellularLocation>
        <location evidence="2 10">Membrane</location>
        <topology evidence="2 10">Multi-pass membrane protein</topology>
    </subcellularLocation>
</comment>
<protein>
    <recommendedName>
        <fullName evidence="10">Rhomboid-like protease</fullName>
        <ecNumber evidence="10">3.4.21.105</ecNumber>
    </recommendedName>
</protein>
<reference evidence="12 13" key="1">
    <citation type="journal article" date="2020" name="bioRxiv">
        <title>Metabolic contributions of an alphaproteobacterial endosymbiont in the apicomplexan Cardiosporidium cionae.</title>
        <authorList>
            <person name="Hunter E.S."/>
            <person name="Paight C.J."/>
            <person name="Lane C.E."/>
        </authorList>
    </citation>
    <scope>NUCLEOTIDE SEQUENCE [LARGE SCALE GENOMIC DNA]</scope>
    <source>
        <strain evidence="12">ESH_2018</strain>
    </source>
</reference>
<proteinExistence type="inferred from homology"/>